<dbReference type="Proteomes" id="UP000295210">
    <property type="component" value="Unassembled WGS sequence"/>
</dbReference>
<dbReference type="PANTHER" id="PTHR42973:SF39">
    <property type="entry name" value="FAD-BINDING PCMH-TYPE DOMAIN-CONTAINING PROTEIN"/>
    <property type="match status" value="1"/>
</dbReference>
<dbReference type="Pfam" id="PF01565">
    <property type="entry name" value="FAD_binding_4"/>
    <property type="match status" value="1"/>
</dbReference>
<evidence type="ECO:0000313" key="8">
    <source>
        <dbReference type="Proteomes" id="UP000295210"/>
    </source>
</evidence>
<comment type="caution">
    <text evidence="7">The sequence shown here is derived from an EMBL/GenBank/DDBJ whole genome shotgun (WGS) entry which is preliminary data.</text>
</comment>
<sequence>MSITVTSQDARYNTLKRSRNLRWPAQETDAVSSIELCETAEDAARALQKIIDAGVRPTIRSGGHCYEDFVVNNSGGTILDLSLLSVAHLPEDGKRYRISPGRQLGDVYLDLYKRYGVTIPAGSCYSVGAGGHICGGGYGLLSRLHGLTVDWLSAVDILTVDAHGKVILRRVDAKHDPDLFRACRGAGGGNFGVITGFLFDDLPPAPQEVVDAGISFSWDEMTESRFISIVTKYGGYLETQAKAPDTWGLFTMFGLTHKSAEHLSLSLQFCNPDGTCRDLSVVNEFLEIFRSCGGSSTAVMAPARHAARESAGLLCPEMRPMTRRRYLEATASISGSGGIRAKYKSSHMKRNFTEAEARCIYKHLTMDVPGVDMRANYLAVDSYGGAVNRASLVEETASWQRSSIMKLQFESYWAHEEEDKARLQWVRDFYNDLYSDPGVSAEFAHTPYPGDRYEGCYINYPDCDMLAHSFWPQLYYGDQGLYPFLQAVKRKYDPNNIFHHAMSVRA</sequence>
<protein>
    <submittedName>
        <fullName evidence="7">FAD/FMN-containing dehydrogenase</fullName>
    </submittedName>
</protein>
<dbReference type="AlphaFoldDB" id="A0A4R1L8N1"/>
<evidence type="ECO:0000259" key="6">
    <source>
        <dbReference type="PROSITE" id="PS51387"/>
    </source>
</evidence>
<gene>
    <name evidence="7" type="ORF">C7378_2299</name>
</gene>
<keyword evidence="3" id="KW-0285">Flavoprotein</keyword>
<evidence type="ECO:0000256" key="5">
    <source>
        <dbReference type="ARBA" id="ARBA00023002"/>
    </source>
</evidence>
<comment type="cofactor">
    <cofactor evidence="1">
        <name>FAD</name>
        <dbReference type="ChEBI" id="CHEBI:57692"/>
    </cofactor>
</comment>
<keyword evidence="8" id="KW-1185">Reference proteome</keyword>
<feature type="domain" description="FAD-binding PCMH-type" evidence="6">
    <location>
        <begin position="24"/>
        <end position="204"/>
    </location>
</feature>
<keyword evidence="5" id="KW-0560">Oxidoreductase</keyword>
<dbReference type="InterPro" id="IPR016166">
    <property type="entry name" value="FAD-bd_PCMH"/>
</dbReference>
<evidence type="ECO:0000256" key="1">
    <source>
        <dbReference type="ARBA" id="ARBA00001974"/>
    </source>
</evidence>
<evidence type="ECO:0000256" key="4">
    <source>
        <dbReference type="ARBA" id="ARBA00022827"/>
    </source>
</evidence>
<evidence type="ECO:0000313" key="7">
    <source>
        <dbReference type="EMBL" id="TCK72709.1"/>
    </source>
</evidence>
<dbReference type="InterPro" id="IPR036318">
    <property type="entry name" value="FAD-bd_PCMH-like_sf"/>
</dbReference>
<organism evidence="7 8">
    <name type="scientific">Acidipila rosea</name>
    <dbReference type="NCBI Taxonomy" id="768535"/>
    <lineage>
        <taxon>Bacteria</taxon>
        <taxon>Pseudomonadati</taxon>
        <taxon>Acidobacteriota</taxon>
        <taxon>Terriglobia</taxon>
        <taxon>Terriglobales</taxon>
        <taxon>Acidobacteriaceae</taxon>
        <taxon>Acidipila</taxon>
    </lineage>
</organism>
<reference evidence="7 8" key="1">
    <citation type="submission" date="2019-03" db="EMBL/GenBank/DDBJ databases">
        <title>Genomic Encyclopedia of Type Strains, Phase IV (KMG-IV): sequencing the most valuable type-strain genomes for metagenomic binning, comparative biology and taxonomic classification.</title>
        <authorList>
            <person name="Goeker M."/>
        </authorList>
    </citation>
    <scope>NUCLEOTIDE SEQUENCE [LARGE SCALE GENOMIC DNA]</scope>
    <source>
        <strain evidence="7 8">DSM 103428</strain>
    </source>
</reference>
<accession>A0A4R1L8N1</accession>
<dbReference type="Pfam" id="PF08031">
    <property type="entry name" value="BBE"/>
    <property type="match status" value="1"/>
</dbReference>
<dbReference type="PANTHER" id="PTHR42973">
    <property type="entry name" value="BINDING OXIDOREDUCTASE, PUTATIVE (AFU_ORTHOLOGUE AFUA_1G17690)-RELATED"/>
    <property type="match status" value="1"/>
</dbReference>
<dbReference type="InterPro" id="IPR006094">
    <property type="entry name" value="Oxid_FAD_bind_N"/>
</dbReference>
<dbReference type="OrthoDB" id="545125at2"/>
<dbReference type="GO" id="GO:0016491">
    <property type="term" value="F:oxidoreductase activity"/>
    <property type="evidence" value="ECO:0007669"/>
    <property type="project" value="UniProtKB-KW"/>
</dbReference>
<dbReference type="SUPFAM" id="SSF56176">
    <property type="entry name" value="FAD-binding/transporter-associated domain-like"/>
    <property type="match status" value="1"/>
</dbReference>
<dbReference type="InterPro" id="IPR050416">
    <property type="entry name" value="FAD-linked_Oxidoreductase"/>
</dbReference>
<dbReference type="GO" id="GO:0071949">
    <property type="term" value="F:FAD binding"/>
    <property type="evidence" value="ECO:0007669"/>
    <property type="project" value="InterPro"/>
</dbReference>
<dbReference type="EMBL" id="SMGK01000003">
    <property type="protein sequence ID" value="TCK72709.1"/>
    <property type="molecule type" value="Genomic_DNA"/>
</dbReference>
<dbReference type="InterPro" id="IPR016169">
    <property type="entry name" value="FAD-bd_PCMH_sub2"/>
</dbReference>
<evidence type="ECO:0000256" key="3">
    <source>
        <dbReference type="ARBA" id="ARBA00022630"/>
    </source>
</evidence>
<dbReference type="InterPro" id="IPR012951">
    <property type="entry name" value="BBE"/>
</dbReference>
<name>A0A4R1L8N1_9BACT</name>
<dbReference type="Gene3D" id="3.30.465.10">
    <property type="match status" value="1"/>
</dbReference>
<comment type="similarity">
    <text evidence="2">Belongs to the oxygen-dependent FAD-linked oxidoreductase family.</text>
</comment>
<evidence type="ECO:0000256" key="2">
    <source>
        <dbReference type="ARBA" id="ARBA00005466"/>
    </source>
</evidence>
<dbReference type="RefSeq" id="WP_131996441.1">
    <property type="nucleotide sequence ID" value="NZ_SMGK01000003.1"/>
</dbReference>
<proteinExistence type="inferred from homology"/>
<dbReference type="Gene3D" id="3.40.462.20">
    <property type="match status" value="1"/>
</dbReference>
<dbReference type="PROSITE" id="PS51387">
    <property type="entry name" value="FAD_PCMH"/>
    <property type="match status" value="1"/>
</dbReference>
<keyword evidence="4" id="KW-0274">FAD</keyword>